<accession>A0A978VBR7</accession>
<gene>
    <name evidence="1" type="ORF">FEM48_Zijuj05G0005400</name>
</gene>
<dbReference type="AlphaFoldDB" id="A0A978VBR7"/>
<protein>
    <submittedName>
        <fullName evidence="1">Uncharacterized protein</fullName>
    </submittedName>
</protein>
<sequence>MHSVTVFGSWDGVVSGCMGHVAFTGTWPTLGALGYPEAPFHQAYKAAEALRKELFFMVGERKENLASYSVSPTQDVLSQMIAESAGEDGFMSEVEIADKILIYSSQLSLASVSFLRMRFSLLTEQAEIRRLMMPREVG</sequence>
<comment type="caution">
    <text evidence="1">The sequence shown here is derived from an EMBL/GenBank/DDBJ whole genome shotgun (WGS) entry which is preliminary data.</text>
</comment>
<evidence type="ECO:0000313" key="2">
    <source>
        <dbReference type="Proteomes" id="UP000813462"/>
    </source>
</evidence>
<evidence type="ECO:0000313" key="1">
    <source>
        <dbReference type="EMBL" id="KAH7527806.1"/>
    </source>
</evidence>
<dbReference type="Proteomes" id="UP000813462">
    <property type="component" value="Unassembled WGS sequence"/>
</dbReference>
<reference evidence="1" key="1">
    <citation type="journal article" date="2021" name="Front. Plant Sci.">
        <title>Chromosome-Scale Genome Assembly for Chinese Sour Jujube and Insights Into Its Genome Evolution and Domestication Signature.</title>
        <authorList>
            <person name="Shen L.-Y."/>
            <person name="Luo H."/>
            <person name="Wang X.-L."/>
            <person name="Wang X.-M."/>
            <person name="Qiu X.-J."/>
            <person name="Liu H."/>
            <person name="Zhou S.-S."/>
            <person name="Jia K.-H."/>
            <person name="Nie S."/>
            <person name="Bao Y.-T."/>
            <person name="Zhang R.-G."/>
            <person name="Yun Q.-Z."/>
            <person name="Chai Y.-H."/>
            <person name="Lu J.-Y."/>
            <person name="Li Y."/>
            <person name="Zhao S.-W."/>
            <person name="Mao J.-F."/>
            <person name="Jia S.-G."/>
            <person name="Mao Y.-M."/>
        </authorList>
    </citation>
    <scope>NUCLEOTIDE SEQUENCE</scope>
    <source>
        <strain evidence="1">AT0</strain>
        <tissue evidence="1">Leaf</tissue>
    </source>
</reference>
<organism evidence="1 2">
    <name type="scientific">Ziziphus jujuba var. spinosa</name>
    <dbReference type="NCBI Taxonomy" id="714518"/>
    <lineage>
        <taxon>Eukaryota</taxon>
        <taxon>Viridiplantae</taxon>
        <taxon>Streptophyta</taxon>
        <taxon>Embryophyta</taxon>
        <taxon>Tracheophyta</taxon>
        <taxon>Spermatophyta</taxon>
        <taxon>Magnoliopsida</taxon>
        <taxon>eudicotyledons</taxon>
        <taxon>Gunneridae</taxon>
        <taxon>Pentapetalae</taxon>
        <taxon>rosids</taxon>
        <taxon>fabids</taxon>
        <taxon>Rosales</taxon>
        <taxon>Rhamnaceae</taxon>
        <taxon>Paliureae</taxon>
        <taxon>Ziziphus</taxon>
    </lineage>
</organism>
<name>A0A978VBR7_ZIZJJ</name>
<dbReference type="EMBL" id="JAEACU010000005">
    <property type="protein sequence ID" value="KAH7527806.1"/>
    <property type="molecule type" value="Genomic_DNA"/>
</dbReference>
<proteinExistence type="predicted"/>